<sequence>MTTPANMLREGDHGAAVRALQVALKKYDGTLETDGWFGEKTTTAVMHVQHEFGLVVDGIVGTKTQQALANGTRTHGHLTAADLAAAADKLGVELAIVRAVNEVESKGCGFLPDGRVLILYERHIMYREVAAAKLDAPSLAKWYPNLVNPQRGGYVGGAGEHSRLANACTIHRASAFASASWGAFQIMGFHWKSLGYTSAEAFADMMRTGEAAQLDAFVRFVMNDATLLKAMKAKKWTTFAEIYNGQNYAANLYDVKLERAYGKYKAMEVAA</sequence>
<proteinExistence type="predicted"/>
<dbReference type="InterPro" id="IPR002477">
    <property type="entry name" value="Peptidoglycan-bd-like"/>
</dbReference>
<dbReference type="InterPro" id="IPR036366">
    <property type="entry name" value="PGBDSf"/>
</dbReference>
<evidence type="ECO:0000259" key="2">
    <source>
        <dbReference type="Pfam" id="PF11860"/>
    </source>
</evidence>
<accession>A0ABY5QI87</accession>
<evidence type="ECO:0000313" key="3">
    <source>
        <dbReference type="EMBL" id="UVA80522.1"/>
    </source>
</evidence>
<dbReference type="Pfam" id="PF11860">
    <property type="entry name" value="Muramidase"/>
    <property type="match status" value="1"/>
</dbReference>
<dbReference type="Pfam" id="PF01471">
    <property type="entry name" value="PG_binding_1"/>
    <property type="match status" value="1"/>
</dbReference>
<evidence type="ECO:0000313" key="4">
    <source>
        <dbReference type="Proteomes" id="UP001058980"/>
    </source>
</evidence>
<organism evidence="3 4">
    <name type="scientific">Pandoraea commovens</name>
    <dbReference type="NCBI Taxonomy" id="2508289"/>
    <lineage>
        <taxon>Bacteria</taxon>
        <taxon>Pseudomonadati</taxon>
        <taxon>Pseudomonadota</taxon>
        <taxon>Betaproteobacteria</taxon>
        <taxon>Burkholderiales</taxon>
        <taxon>Burkholderiaceae</taxon>
        <taxon>Pandoraea</taxon>
    </lineage>
</organism>
<dbReference type="InterPro" id="IPR024408">
    <property type="entry name" value="Muramidase"/>
</dbReference>
<keyword evidence="4" id="KW-1185">Reference proteome</keyword>
<gene>
    <name evidence="3" type="ORF">NTU39_05735</name>
</gene>
<reference evidence="3" key="1">
    <citation type="submission" date="2022-08" db="EMBL/GenBank/DDBJ databases">
        <title>Multi-unit outbreak of Pandoraea commovens among non-cystic fibrosis intensive care patients from 2019 to 2021 in Berlin, Germany.</title>
        <authorList>
            <person name="Menzel P."/>
        </authorList>
    </citation>
    <scope>NUCLEOTIDE SEQUENCE</scope>
    <source>
        <strain evidence="3">LB-19-202-79</strain>
    </source>
</reference>
<dbReference type="RefSeq" id="WP_257959454.1">
    <property type="nucleotide sequence ID" value="NZ_CP102780.1"/>
</dbReference>
<protein>
    <submittedName>
        <fullName evidence="3">N-acetylmuramidase family protein</fullName>
    </submittedName>
</protein>
<dbReference type="InterPro" id="IPR036365">
    <property type="entry name" value="PGBD-like_sf"/>
</dbReference>
<evidence type="ECO:0000259" key="1">
    <source>
        <dbReference type="Pfam" id="PF01471"/>
    </source>
</evidence>
<feature type="domain" description="Peptidoglycan binding-like" evidence="1">
    <location>
        <begin position="14"/>
        <end position="68"/>
    </location>
</feature>
<dbReference type="SUPFAM" id="SSF47090">
    <property type="entry name" value="PGBD-like"/>
    <property type="match status" value="1"/>
</dbReference>
<name>A0ABY5QI87_9BURK</name>
<feature type="domain" description="N-acetylmuramidase" evidence="2">
    <location>
        <begin position="93"/>
        <end position="265"/>
    </location>
</feature>
<dbReference type="Proteomes" id="UP001058980">
    <property type="component" value="Chromosome"/>
</dbReference>
<dbReference type="Gene3D" id="1.10.101.10">
    <property type="entry name" value="PGBD-like superfamily/PGBD"/>
    <property type="match status" value="1"/>
</dbReference>
<dbReference type="EMBL" id="CP102780">
    <property type="protein sequence ID" value="UVA80522.1"/>
    <property type="molecule type" value="Genomic_DNA"/>
</dbReference>